<dbReference type="Pfam" id="PF00072">
    <property type="entry name" value="Response_reg"/>
    <property type="match status" value="1"/>
</dbReference>
<evidence type="ECO:0000256" key="2">
    <source>
        <dbReference type="ARBA" id="ARBA00012438"/>
    </source>
</evidence>
<dbReference type="SMART" id="SM00448">
    <property type="entry name" value="REC"/>
    <property type="match status" value="1"/>
</dbReference>
<dbReference type="InterPro" id="IPR011006">
    <property type="entry name" value="CheY-like_superfamily"/>
</dbReference>
<accession>A0A6M8BDM8</accession>
<dbReference type="CDD" id="cd00082">
    <property type="entry name" value="HisKA"/>
    <property type="match status" value="1"/>
</dbReference>
<dbReference type="PROSITE" id="PS50110">
    <property type="entry name" value="RESPONSE_REGULATORY"/>
    <property type="match status" value="1"/>
</dbReference>
<name>A0A6M8BDM8_9CYAN</name>
<evidence type="ECO:0000313" key="11">
    <source>
        <dbReference type="Proteomes" id="UP000505210"/>
    </source>
</evidence>
<evidence type="ECO:0000256" key="6">
    <source>
        <dbReference type="ARBA" id="ARBA00023012"/>
    </source>
</evidence>
<gene>
    <name evidence="10" type="ORF">HPC62_08875</name>
</gene>
<feature type="domain" description="Response regulatory" evidence="9">
    <location>
        <begin position="5"/>
        <end position="120"/>
    </location>
</feature>
<dbReference type="SUPFAM" id="SSF52172">
    <property type="entry name" value="CheY-like"/>
    <property type="match status" value="1"/>
</dbReference>
<dbReference type="Pfam" id="PF02518">
    <property type="entry name" value="HATPase_c"/>
    <property type="match status" value="1"/>
</dbReference>
<dbReference type="PANTHER" id="PTHR43047:SF72">
    <property type="entry name" value="OSMOSENSING HISTIDINE PROTEIN KINASE SLN1"/>
    <property type="match status" value="1"/>
</dbReference>
<protein>
    <recommendedName>
        <fullName evidence="2">histidine kinase</fullName>
        <ecNumber evidence="2">2.7.13.3</ecNumber>
    </recommendedName>
</protein>
<keyword evidence="5" id="KW-0418">Kinase</keyword>
<keyword evidence="4" id="KW-0808">Transferase</keyword>
<sequence>MPPTRLLIVEDEHLIAYDLRESLERLGYEIVAIADTGIDAVRQAEQLRPDLVLMDIRLPGEIDGIDASAQIQTQLHIPVVYLTANADQATLERVAASHPYGYVLKPFNDRILATTIEIALARHRAETAAEAAQQLTEAEMQRRAEHLAVVSHEIRTPLMAIRACADSLQRYGNLLPPDKQQQHLQQIQTAAESLSLLLEDILLLERMHSDHLEFFPAPIDVASFCEEQVEVWRYTSDHQCELAFFSDGAPCITRLDHKLLWHVVNNLLSNAVKYSPEGGCVSLTVSCQPDTIGLQVKDEGIGIPPESLLQLFEPFHRASNVGEIPGTGLGLAIAKRCIDLHGGQISVESTLGEGTVFTVQLNRSEG</sequence>
<dbReference type="AlphaFoldDB" id="A0A6M8BDM8"/>
<dbReference type="CDD" id="cd00075">
    <property type="entry name" value="HATPase"/>
    <property type="match status" value="1"/>
</dbReference>
<dbReference type="InterPro" id="IPR005467">
    <property type="entry name" value="His_kinase_dom"/>
</dbReference>
<evidence type="ECO:0000313" key="10">
    <source>
        <dbReference type="EMBL" id="QKD82286.1"/>
    </source>
</evidence>
<dbReference type="GO" id="GO:0000155">
    <property type="term" value="F:phosphorelay sensor kinase activity"/>
    <property type="evidence" value="ECO:0007669"/>
    <property type="project" value="InterPro"/>
</dbReference>
<feature type="domain" description="Histidine kinase" evidence="8">
    <location>
        <begin position="149"/>
        <end position="365"/>
    </location>
</feature>
<evidence type="ECO:0000256" key="5">
    <source>
        <dbReference type="ARBA" id="ARBA00022777"/>
    </source>
</evidence>
<evidence type="ECO:0000256" key="7">
    <source>
        <dbReference type="PROSITE-ProRule" id="PRU00169"/>
    </source>
</evidence>
<reference evidence="10 11" key="1">
    <citation type="submission" date="2020-05" db="EMBL/GenBank/DDBJ databases">
        <title>Complete genome sequence of of a novel Thermoleptolyngbya strain isolated from hot springs of Ganzi, Sichuan China.</title>
        <authorList>
            <person name="Tang J."/>
            <person name="Daroch M."/>
            <person name="Li L."/>
            <person name="Waleron K."/>
            <person name="Waleron M."/>
            <person name="Waleron M."/>
        </authorList>
    </citation>
    <scope>NUCLEOTIDE SEQUENCE [LARGE SCALE GENOMIC DNA]</scope>
    <source>
        <strain evidence="10 11">PKUAC-SCTA183</strain>
    </source>
</reference>
<dbReference type="SMART" id="SM00387">
    <property type="entry name" value="HATPase_c"/>
    <property type="match status" value="1"/>
</dbReference>
<dbReference type="InterPro" id="IPR003661">
    <property type="entry name" value="HisK_dim/P_dom"/>
</dbReference>
<evidence type="ECO:0000256" key="3">
    <source>
        <dbReference type="ARBA" id="ARBA00022553"/>
    </source>
</evidence>
<dbReference type="Gene3D" id="3.30.565.10">
    <property type="entry name" value="Histidine kinase-like ATPase, C-terminal domain"/>
    <property type="match status" value="1"/>
</dbReference>
<dbReference type="PROSITE" id="PS50109">
    <property type="entry name" value="HIS_KIN"/>
    <property type="match status" value="1"/>
</dbReference>
<dbReference type="InterPro" id="IPR003594">
    <property type="entry name" value="HATPase_dom"/>
</dbReference>
<dbReference type="GO" id="GO:0009927">
    <property type="term" value="F:histidine phosphotransfer kinase activity"/>
    <property type="evidence" value="ECO:0007669"/>
    <property type="project" value="TreeGrafter"/>
</dbReference>
<dbReference type="Proteomes" id="UP000505210">
    <property type="component" value="Chromosome"/>
</dbReference>
<dbReference type="Gene3D" id="1.10.287.130">
    <property type="match status" value="1"/>
</dbReference>
<dbReference type="PANTHER" id="PTHR43047">
    <property type="entry name" value="TWO-COMPONENT HISTIDINE PROTEIN KINASE"/>
    <property type="match status" value="1"/>
</dbReference>
<dbReference type="Pfam" id="PF00512">
    <property type="entry name" value="HisKA"/>
    <property type="match status" value="1"/>
</dbReference>
<evidence type="ECO:0000259" key="8">
    <source>
        <dbReference type="PROSITE" id="PS50109"/>
    </source>
</evidence>
<evidence type="ECO:0000256" key="4">
    <source>
        <dbReference type="ARBA" id="ARBA00022679"/>
    </source>
</evidence>
<evidence type="ECO:0000259" key="9">
    <source>
        <dbReference type="PROSITE" id="PS50110"/>
    </source>
</evidence>
<keyword evidence="3 7" id="KW-0597">Phosphoprotein</keyword>
<dbReference type="SUPFAM" id="SSF47384">
    <property type="entry name" value="Homodimeric domain of signal transducing histidine kinase"/>
    <property type="match status" value="1"/>
</dbReference>
<dbReference type="RefSeq" id="WP_172354939.1">
    <property type="nucleotide sequence ID" value="NZ_CP053661.1"/>
</dbReference>
<dbReference type="EMBL" id="CP053661">
    <property type="protein sequence ID" value="QKD82286.1"/>
    <property type="molecule type" value="Genomic_DNA"/>
</dbReference>
<dbReference type="InterPro" id="IPR001789">
    <property type="entry name" value="Sig_transdc_resp-reg_receiver"/>
</dbReference>
<dbReference type="InterPro" id="IPR036890">
    <property type="entry name" value="HATPase_C_sf"/>
</dbReference>
<feature type="modified residue" description="4-aspartylphosphate" evidence="7">
    <location>
        <position position="55"/>
    </location>
</feature>
<dbReference type="EC" id="2.7.13.3" evidence="2"/>
<dbReference type="KEGG" id="theu:HPC62_08875"/>
<dbReference type="InterPro" id="IPR036097">
    <property type="entry name" value="HisK_dim/P_sf"/>
</dbReference>
<keyword evidence="11" id="KW-1185">Reference proteome</keyword>
<keyword evidence="6" id="KW-0902">Two-component regulatory system</keyword>
<organism evidence="10 11">
    <name type="scientific">Thermoleptolyngbya sichuanensis A183</name>
    <dbReference type="NCBI Taxonomy" id="2737172"/>
    <lineage>
        <taxon>Bacteria</taxon>
        <taxon>Bacillati</taxon>
        <taxon>Cyanobacteriota</taxon>
        <taxon>Cyanophyceae</taxon>
        <taxon>Oculatellales</taxon>
        <taxon>Oculatellaceae</taxon>
        <taxon>Thermoleptolyngbya</taxon>
        <taxon>Thermoleptolyngbya sichuanensis</taxon>
    </lineage>
</organism>
<dbReference type="CDD" id="cd17534">
    <property type="entry name" value="REC_DC-like"/>
    <property type="match status" value="1"/>
</dbReference>
<dbReference type="InterPro" id="IPR004358">
    <property type="entry name" value="Sig_transdc_His_kin-like_C"/>
</dbReference>
<dbReference type="Gene3D" id="3.40.50.2300">
    <property type="match status" value="1"/>
</dbReference>
<dbReference type="FunFam" id="3.30.565.10:FF:000006">
    <property type="entry name" value="Sensor histidine kinase WalK"/>
    <property type="match status" value="1"/>
</dbReference>
<evidence type="ECO:0000256" key="1">
    <source>
        <dbReference type="ARBA" id="ARBA00000085"/>
    </source>
</evidence>
<dbReference type="SUPFAM" id="SSF55874">
    <property type="entry name" value="ATPase domain of HSP90 chaperone/DNA topoisomerase II/histidine kinase"/>
    <property type="match status" value="1"/>
</dbReference>
<dbReference type="GO" id="GO:0005886">
    <property type="term" value="C:plasma membrane"/>
    <property type="evidence" value="ECO:0007669"/>
    <property type="project" value="TreeGrafter"/>
</dbReference>
<comment type="catalytic activity">
    <reaction evidence="1">
        <text>ATP + protein L-histidine = ADP + protein N-phospho-L-histidine.</text>
        <dbReference type="EC" id="2.7.13.3"/>
    </reaction>
</comment>
<proteinExistence type="predicted"/>
<dbReference type="SMART" id="SM00388">
    <property type="entry name" value="HisKA"/>
    <property type="match status" value="1"/>
</dbReference>
<dbReference type="PRINTS" id="PR00344">
    <property type="entry name" value="BCTRLSENSOR"/>
</dbReference>